<dbReference type="InterPro" id="IPR004117">
    <property type="entry name" value="7tm6_olfct_rcpt"/>
</dbReference>
<comment type="subcellular location">
    <subcellularLocation>
        <location evidence="1">Cell membrane</location>
        <topology evidence="1">Multi-pass membrane protein</topology>
    </subcellularLocation>
</comment>
<dbReference type="PANTHER" id="PTHR21137">
    <property type="entry name" value="ODORANT RECEPTOR"/>
    <property type="match status" value="1"/>
</dbReference>
<dbReference type="GO" id="GO:0005886">
    <property type="term" value="C:plasma membrane"/>
    <property type="evidence" value="ECO:0007669"/>
    <property type="project" value="UniProtKB-SubCell"/>
</dbReference>
<dbReference type="PANTHER" id="PTHR21137:SF35">
    <property type="entry name" value="ODORANT RECEPTOR 19A-RELATED"/>
    <property type="match status" value="1"/>
</dbReference>
<evidence type="ECO:0000256" key="5">
    <source>
        <dbReference type="ARBA" id="ARBA00022725"/>
    </source>
</evidence>
<dbReference type="GO" id="GO:0007165">
    <property type="term" value="P:signal transduction"/>
    <property type="evidence" value="ECO:0007669"/>
    <property type="project" value="UniProtKB-KW"/>
</dbReference>
<reference evidence="10" key="1">
    <citation type="submission" date="2018-04" db="EMBL/GenBank/DDBJ databases">
        <title>Identification and expression profiles of candidate chemosensory membrane proteins in the band-winged grasshopper, Oedaleus asiaticus.</title>
        <authorList>
            <person name="Zhou Y."/>
            <person name="Pang B."/>
        </authorList>
    </citation>
    <scope>NUCLEOTIDE SEQUENCE</scope>
</reference>
<keyword evidence="8 10" id="KW-0675">Receptor</keyword>
<evidence type="ECO:0000256" key="3">
    <source>
        <dbReference type="ARBA" id="ARBA00022606"/>
    </source>
</evidence>
<protein>
    <submittedName>
        <fullName evidence="10">Olfactory receptor OR35</fullName>
    </submittedName>
</protein>
<accession>A0A410HX28</accession>
<evidence type="ECO:0000256" key="8">
    <source>
        <dbReference type="ARBA" id="ARBA00023170"/>
    </source>
</evidence>
<evidence type="ECO:0000256" key="7">
    <source>
        <dbReference type="ARBA" id="ARBA00023136"/>
    </source>
</evidence>
<evidence type="ECO:0000313" key="10">
    <source>
        <dbReference type="EMBL" id="QAB43914.1"/>
    </source>
</evidence>
<keyword evidence="2" id="KW-1003">Cell membrane</keyword>
<dbReference type="GO" id="GO:0005549">
    <property type="term" value="F:odorant binding"/>
    <property type="evidence" value="ECO:0007669"/>
    <property type="project" value="InterPro"/>
</dbReference>
<dbReference type="Pfam" id="PF02949">
    <property type="entry name" value="7tm_6"/>
    <property type="match status" value="1"/>
</dbReference>
<dbReference type="EMBL" id="MH196307">
    <property type="protein sequence ID" value="QAB43914.1"/>
    <property type="molecule type" value="mRNA"/>
</dbReference>
<evidence type="ECO:0000256" key="6">
    <source>
        <dbReference type="ARBA" id="ARBA00022989"/>
    </source>
</evidence>
<evidence type="ECO:0000256" key="9">
    <source>
        <dbReference type="ARBA" id="ARBA00023224"/>
    </source>
</evidence>
<dbReference type="GO" id="GO:0004984">
    <property type="term" value="F:olfactory receptor activity"/>
    <property type="evidence" value="ECO:0007669"/>
    <property type="project" value="InterPro"/>
</dbReference>
<sequence length="198" mass="22199">MVLVAATLEALAVRIKEMAAVDTSSNNGKTEYCEKKPATRETDEMYNTLCKCIDDHQNILRFVAYLQDIMSPIALMQFGASVLVICFTLFQATYSEDFSSIFKSTSILPVECTQVYLYCWAANEVTVQAEAVSLAAYSCSWVDCSPRFKLALRILISRAQKPLVLTAGRVYRIDKEAFLSIVNASYSYYALLSQTINR</sequence>
<evidence type="ECO:0000256" key="4">
    <source>
        <dbReference type="ARBA" id="ARBA00022692"/>
    </source>
</evidence>
<dbReference type="AlphaFoldDB" id="A0A410HX28"/>
<keyword evidence="5" id="KW-0552">Olfaction</keyword>
<organism evidence="10">
    <name type="scientific">Oedaleus asiaticus</name>
    <dbReference type="NCBI Taxonomy" id="244712"/>
    <lineage>
        <taxon>Eukaryota</taxon>
        <taxon>Metazoa</taxon>
        <taxon>Ecdysozoa</taxon>
        <taxon>Arthropoda</taxon>
        <taxon>Hexapoda</taxon>
        <taxon>Insecta</taxon>
        <taxon>Pterygota</taxon>
        <taxon>Neoptera</taxon>
        <taxon>Polyneoptera</taxon>
        <taxon>Orthoptera</taxon>
        <taxon>Caelifera</taxon>
        <taxon>Acrididea</taxon>
        <taxon>Acridomorpha</taxon>
        <taxon>Acridoidea</taxon>
        <taxon>Acrididae</taxon>
        <taxon>Oedipodinae</taxon>
        <taxon>Oedaleus</taxon>
    </lineage>
</organism>
<keyword evidence="7" id="KW-0472">Membrane</keyword>
<evidence type="ECO:0000256" key="2">
    <source>
        <dbReference type="ARBA" id="ARBA00022475"/>
    </source>
</evidence>
<evidence type="ECO:0000256" key="1">
    <source>
        <dbReference type="ARBA" id="ARBA00004651"/>
    </source>
</evidence>
<keyword evidence="6" id="KW-1133">Transmembrane helix</keyword>
<keyword evidence="9" id="KW-0807">Transducer</keyword>
<name>A0A410HX28_9ORTH</name>
<proteinExistence type="evidence at transcript level"/>
<keyword evidence="4" id="KW-0812">Transmembrane</keyword>
<keyword evidence="3" id="KW-0716">Sensory transduction</keyword>